<evidence type="ECO:0000259" key="1">
    <source>
        <dbReference type="PROSITE" id="PS51500"/>
    </source>
</evidence>
<sequence>MDQKAEILDSGWLELIVAAKRLGFTYEEIKDYLQNHSSELTLTKNAEISD</sequence>
<dbReference type="SUPFAM" id="SSF47406">
    <property type="entry name" value="SinR repressor dimerisation domain-like"/>
    <property type="match status" value="1"/>
</dbReference>
<feature type="domain" description="Sin" evidence="1">
    <location>
        <begin position="1"/>
        <end position="37"/>
    </location>
</feature>
<dbReference type="Proteomes" id="UP001589833">
    <property type="component" value="Unassembled WGS sequence"/>
</dbReference>
<gene>
    <name evidence="2" type="ORF">ACFFH4_19705</name>
</gene>
<comment type="caution">
    <text evidence="2">The sequence shown here is derived from an EMBL/GenBank/DDBJ whole genome shotgun (WGS) entry which is preliminary data.</text>
</comment>
<dbReference type="InterPro" id="IPR010981">
    <property type="entry name" value="SinR/SinI_dimer_dom"/>
</dbReference>
<dbReference type="InterPro" id="IPR036281">
    <property type="entry name" value="SinR/SinI_dimer_dom_sf"/>
</dbReference>
<keyword evidence="3" id="KW-1185">Reference proteome</keyword>
<protein>
    <recommendedName>
        <fullName evidence="1">Sin domain-containing protein</fullName>
    </recommendedName>
</protein>
<accession>A0ABV6NKC3</accession>
<dbReference type="RefSeq" id="WP_273842591.1">
    <property type="nucleotide sequence ID" value="NZ_JAQQWT010000005.1"/>
</dbReference>
<dbReference type="EMBL" id="JBHLTR010000054">
    <property type="protein sequence ID" value="MFC0561176.1"/>
    <property type="molecule type" value="Genomic_DNA"/>
</dbReference>
<reference evidence="2 3" key="1">
    <citation type="submission" date="2024-09" db="EMBL/GenBank/DDBJ databases">
        <authorList>
            <person name="Sun Q."/>
            <person name="Mori K."/>
        </authorList>
    </citation>
    <scope>NUCLEOTIDE SEQUENCE [LARGE SCALE GENOMIC DNA]</scope>
    <source>
        <strain evidence="2 3">NCAIM B.02301</strain>
    </source>
</reference>
<proteinExistence type="predicted"/>
<dbReference type="PROSITE" id="PS51500">
    <property type="entry name" value="SIN"/>
    <property type="match status" value="1"/>
</dbReference>
<evidence type="ECO:0000313" key="3">
    <source>
        <dbReference type="Proteomes" id="UP001589833"/>
    </source>
</evidence>
<evidence type="ECO:0000313" key="2">
    <source>
        <dbReference type="EMBL" id="MFC0561176.1"/>
    </source>
</evidence>
<organism evidence="2 3">
    <name type="scientific">Halalkalibacter alkalisediminis</name>
    <dbReference type="NCBI Taxonomy" id="935616"/>
    <lineage>
        <taxon>Bacteria</taxon>
        <taxon>Bacillati</taxon>
        <taxon>Bacillota</taxon>
        <taxon>Bacilli</taxon>
        <taxon>Bacillales</taxon>
        <taxon>Bacillaceae</taxon>
        <taxon>Halalkalibacter</taxon>
    </lineage>
</organism>
<name>A0ABV6NKC3_9BACI</name>